<comment type="caution">
    <text evidence="2">The sequence shown here is derived from an EMBL/GenBank/DDBJ whole genome shotgun (WGS) entry which is preliminary data.</text>
</comment>
<feature type="domain" description="VOC" evidence="1">
    <location>
        <begin position="2"/>
        <end position="116"/>
    </location>
</feature>
<reference evidence="3" key="1">
    <citation type="journal article" date="2019" name="Int. J. Syst. Evol. Microbiol.">
        <title>The Global Catalogue of Microorganisms (GCM) 10K type strain sequencing project: providing services to taxonomists for standard genome sequencing and annotation.</title>
        <authorList>
            <consortium name="The Broad Institute Genomics Platform"/>
            <consortium name="The Broad Institute Genome Sequencing Center for Infectious Disease"/>
            <person name="Wu L."/>
            <person name="Ma J."/>
        </authorList>
    </citation>
    <scope>NUCLEOTIDE SEQUENCE [LARGE SCALE GENOMIC DNA]</scope>
    <source>
        <strain evidence="3">CCUG 59189</strain>
    </source>
</reference>
<dbReference type="PROSITE" id="PS51819">
    <property type="entry name" value="VOC"/>
    <property type="match status" value="1"/>
</dbReference>
<dbReference type="SUPFAM" id="SSF54593">
    <property type="entry name" value="Glyoxalase/Bleomycin resistance protein/Dihydroxybiphenyl dioxygenase"/>
    <property type="match status" value="1"/>
</dbReference>
<dbReference type="InterPro" id="IPR029068">
    <property type="entry name" value="Glyas_Bleomycin-R_OHBP_Dase"/>
</dbReference>
<evidence type="ECO:0000313" key="2">
    <source>
        <dbReference type="EMBL" id="MFD1179090.1"/>
    </source>
</evidence>
<evidence type="ECO:0000313" key="3">
    <source>
        <dbReference type="Proteomes" id="UP001597262"/>
    </source>
</evidence>
<dbReference type="Proteomes" id="UP001597262">
    <property type="component" value="Unassembled WGS sequence"/>
</dbReference>
<sequence>MIFERVTLLTGKLPEMRLFYTDTLGFEPVGRGDDYFTIQAGNTALTFTSASQGQEPNYHFAFNVPENKFVEAKSWAVSKTPLIQEDGDDEVYFTSWNAHSVYFEDPSGNIVELIARHNLPCATGHSFTVQDIIGVSEVGIVATEVISMVNKLHDSGLPNWREIDEDFSPVGDEYGLMIVVRKDREWFFSNHKNAHFYPVEVTVAGGKTYKFLQQDQLLQG</sequence>
<dbReference type="RefSeq" id="WP_379321517.1">
    <property type="nucleotide sequence ID" value="NZ_JBHTLM010000024.1"/>
</dbReference>
<protein>
    <submittedName>
        <fullName evidence="2">VOC family protein</fullName>
    </submittedName>
</protein>
<proteinExistence type="predicted"/>
<dbReference type="InterPro" id="IPR004360">
    <property type="entry name" value="Glyas_Fos-R_dOase_dom"/>
</dbReference>
<organism evidence="2 3">
    <name type="scientific">Paenibacillus puldeungensis</name>
    <dbReference type="NCBI Taxonomy" id="696536"/>
    <lineage>
        <taxon>Bacteria</taxon>
        <taxon>Bacillati</taxon>
        <taxon>Bacillota</taxon>
        <taxon>Bacilli</taxon>
        <taxon>Bacillales</taxon>
        <taxon>Paenibacillaceae</taxon>
        <taxon>Paenibacillus</taxon>
    </lineage>
</organism>
<accession>A0ABW3S549</accession>
<name>A0ABW3S549_9BACL</name>
<dbReference type="Pfam" id="PF00903">
    <property type="entry name" value="Glyoxalase"/>
    <property type="match status" value="1"/>
</dbReference>
<dbReference type="EMBL" id="JBHTLM010000024">
    <property type="protein sequence ID" value="MFD1179090.1"/>
    <property type="molecule type" value="Genomic_DNA"/>
</dbReference>
<gene>
    <name evidence="2" type="ORF">ACFQ3W_22685</name>
</gene>
<dbReference type="Gene3D" id="3.10.180.10">
    <property type="entry name" value="2,3-Dihydroxybiphenyl 1,2-Dioxygenase, domain 1"/>
    <property type="match status" value="1"/>
</dbReference>
<dbReference type="InterPro" id="IPR037523">
    <property type="entry name" value="VOC_core"/>
</dbReference>
<evidence type="ECO:0000259" key="1">
    <source>
        <dbReference type="PROSITE" id="PS51819"/>
    </source>
</evidence>
<keyword evidence="3" id="KW-1185">Reference proteome</keyword>